<comment type="function">
    <text evidence="9">Catalyzes the transfer of the phosphoribosyl group of 5-phosphorylribose-1-pyrophosphate (PRPP) to anthranilate to yield N-(5'-phosphoribosyl)-anthranilate (PRA).</text>
</comment>
<comment type="pathway">
    <text evidence="1 9">Amino-acid biosynthesis; L-tryptophan biosynthesis; L-tryptophan from chorismate: step 2/5.</text>
</comment>
<dbReference type="InterPro" id="IPR035902">
    <property type="entry name" value="Nuc_phospho_transferase"/>
</dbReference>
<dbReference type="GO" id="GO:0000162">
    <property type="term" value="P:L-tryptophan biosynthetic process"/>
    <property type="evidence" value="ECO:0007669"/>
    <property type="project" value="UniProtKB-UniRule"/>
</dbReference>
<dbReference type="InterPro" id="IPR005940">
    <property type="entry name" value="Anthranilate_Pribosyl_Tfrase"/>
</dbReference>
<name>A0A521D231_9BACT</name>
<proteinExistence type="inferred from homology"/>
<feature type="binding site" evidence="9">
    <location>
        <position position="124"/>
    </location>
    <ligand>
        <name>5-phospho-alpha-D-ribose 1-diphosphate</name>
        <dbReference type="ChEBI" id="CHEBI:58017"/>
    </ligand>
</feature>
<feature type="binding site" evidence="9">
    <location>
        <position position="84"/>
    </location>
    <ligand>
        <name>5-phospho-alpha-D-ribose 1-diphosphate</name>
        <dbReference type="ChEBI" id="CHEBI:58017"/>
    </ligand>
</feature>
<evidence type="ECO:0000256" key="6">
    <source>
        <dbReference type="ARBA" id="ARBA00023141"/>
    </source>
</evidence>
<feature type="binding site" evidence="9">
    <location>
        <position position="84"/>
    </location>
    <ligand>
        <name>anthranilate</name>
        <dbReference type="ChEBI" id="CHEBI:16567"/>
        <label>1</label>
    </ligand>
</feature>
<comment type="subunit">
    <text evidence="9">Homodimer.</text>
</comment>
<dbReference type="AlphaFoldDB" id="A0A521D231"/>
<dbReference type="GO" id="GO:0004048">
    <property type="term" value="F:anthranilate phosphoribosyltransferase activity"/>
    <property type="evidence" value="ECO:0007669"/>
    <property type="project" value="UniProtKB-UniRule"/>
</dbReference>
<feature type="binding site" evidence="9">
    <location>
        <position position="170"/>
    </location>
    <ligand>
        <name>anthranilate</name>
        <dbReference type="ChEBI" id="CHEBI:16567"/>
        <label>2</label>
    </ligand>
</feature>
<comment type="similarity">
    <text evidence="8">In the C-terminal section; belongs to the anthranilate phosphoribosyltransferase family.</text>
</comment>
<comment type="catalytic activity">
    <reaction evidence="7 9">
        <text>N-(5-phospho-beta-D-ribosyl)anthranilate + diphosphate = 5-phospho-alpha-D-ribose 1-diphosphate + anthranilate</text>
        <dbReference type="Rhea" id="RHEA:11768"/>
        <dbReference type="ChEBI" id="CHEBI:16567"/>
        <dbReference type="ChEBI" id="CHEBI:18277"/>
        <dbReference type="ChEBI" id="CHEBI:33019"/>
        <dbReference type="ChEBI" id="CHEBI:58017"/>
        <dbReference type="EC" id="2.4.2.18"/>
    </reaction>
</comment>
<dbReference type="InterPro" id="IPR000312">
    <property type="entry name" value="Glycosyl_Trfase_fam3"/>
</dbReference>
<feature type="domain" description="Glycosyl transferase family 3" evidence="10">
    <location>
        <begin position="77"/>
        <end position="328"/>
    </location>
</feature>
<evidence type="ECO:0000313" key="12">
    <source>
        <dbReference type="EMBL" id="SMO65061.1"/>
    </source>
</evidence>
<keyword evidence="13" id="KW-1185">Reference proteome</keyword>
<dbReference type="InterPro" id="IPR017459">
    <property type="entry name" value="Glycosyl_Trfase_fam3_N_dom"/>
</dbReference>
<evidence type="ECO:0000313" key="13">
    <source>
        <dbReference type="Proteomes" id="UP000317315"/>
    </source>
</evidence>
<dbReference type="GO" id="GO:0000287">
    <property type="term" value="F:magnesium ion binding"/>
    <property type="evidence" value="ECO:0007669"/>
    <property type="project" value="UniProtKB-UniRule"/>
</dbReference>
<evidence type="ECO:0000259" key="11">
    <source>
        <dbReference type="Pfam" id="PF02885"/>
    </source>
</evidence>
<evidence type="ECO:0000256" key="5">
    <source>
        <dbReference type="ARBA" id="ARBA00022822"/>
    </source>
</evidence>
<accession>A0A521D231</accession>
<feature type="binding site" evidence="9">
    <location>
        <begin position="94"/>
        <end position="97"/>
    </location>
    <ligand>
        <name>5-phospho-alpha-D-ribose 1-diphosphate</name>
        <dbReference type="ChEBI" id="CHEBI:58017"/>
    </ligand>
</feature>
<dbReference type="OrthoDB" id="9806430at2"/>
<evidence type="ECO:0000256" key="4">
    <source>
        <dbReference type="ARBA" id="ARBA00022679"/>
    </source>
</evidence>
<dbReference type="EMBL" id="FXTM01000016">
    <property type="protein sequence ID" value="SMO65061.1"/>
    <property type="molecule type" value="Genomic_DNA"/>
</dbReference>
<feature type="binding site" evidence="9">
    <location>
        <position position="96"/>
    </location>
    <ligand>
        <name>Mg(2+)</name>
        <dbReference type="ChEBI" id="CHEBI:18420"/>
        <label>1</label>
    </ligand>
</feature>
<evidence type="ECO:0000256" key="1">
    <source>
        <dbReference type="ARBA" id="ARBA00004907"/>
    </source>
</evidence>
<dbReference type="InterPro" id="IPR036320">
    <property type="entry name" value="Glycosyl_Trfase_fam3_N_dom_sf"/>
</dbReference>
<dbReference type="PANTHER" id="PTHR43285:SF2">
    <property type="entry name" value="ANTHRANILATE PHOSPHORIBOSYLTRANSFERASE"/>
    <property type="match status" value="1"/>
</dbReference>
<dbReference type="GO" id="GO:0005829">
    <property type="term" value="C:cytosol"/>
    <property type="evidence" value="ECO:0007669"/>
    <property type="project" value="TreeGrafter"/>
</dbReference>
<feature type="binding site" evidence="9">
    <location>
        <begin position="112"/>
        <end position="120"/>
    </location>
    <ligand>
        <name>5-phospho-alpha-D-ribose 1-diphosphate</name>
        <dbReference type="ChEBI" id="CHEBI:58017"/>
    </ligand>
</feature>
<organism evidence="12 13">
    <name type="scientific">Balnearium lithotrophicum</name>
    <dbReference type="NCBI Taxonomy" id="223788"/>
    <lineage>
        <taxon>Bacteria</taxon>
        <taxon>Pseudomonadati</taxon>
        <taxon>Aquificota</taxon>
        <taxon>Aquificia</taxon>
        <taxon>Desulfurobacteriales</taxon>
        <taxon>Desulfurobacteriaceae</taxon>
        <taxon>Balnearium</taxon>
    </lineage>
</organism>
<dbReference type="EC" id="2.4.2.18" evidence="9"/>
<dbReference type="FunFam" id="3.40.1030.10:FF:000002">
    <property type="entry name" value="Anthranilate phosphoribosyltransferase"/>
    <property type="match status" value="1"/>
</dbReference>
<dbReference type="PANTHER" id="PTHR43285">
    <property type="entry name" value="ANTHRANILATE PHOSPHORIBOSYLTRANSFERASE"/>
    <property type="match status" value="1"/>
</dbReference>
<feature type="binding site" evidence="9">
    <location>
        <position position="230"/>
    </location>
    <ligand>
        <name>Mg(2+)</name>
        <dbReference type="ChEBI" id="CHEBI:18420"/>
        <label>2</label>
    </ligand>
</feature>
<comment type="cofactor">
    <cofactor evidence="9">
        <name>Mg(2+)</name>
        <dbReference type="ChEBI" id="CHEBI:18420"/>
    </cofactor>
    <text evidence="9">Binds 2 magnesium ions per monomer.</text>
</comment>
<feature type="binding site" evidence="9">
    <location>
        <position position="115"/>
    </location>
    <ligand>
        <name>anthranilate</name>
        <dbReference type="ChEBI" id="CHEBI:16567"/>
        <label>1</label>
    </ligand>
</feature>
<feature type="binding site" evidence="9">
    <location>
        <begin position="87"/>
        <end position="88"/>
    </location>
    <ligand>
        <name>5-phospho-alpha-D-ribose 1-diphosphate</name>
        <dbReference type="ChEBI" id="CHEBI:58017"/>
    </ligand>
</feature>
<sequence>MEFKNLLNRLVEKENLTEKESSNLFNQIMEGKLTDVQIAGILVALRAKGETVDEIAGATRVMREKSRKVPLSEDLRKRLVDTCGTGGDLKGTFNISTTVALVVASCGVPVAKHGNRSVSSRCGSADILESFGVKIDLEPEKVARCIEELGFGFMFAPKFHPAMASVARPRRELGIRTIFNLLGPMTNPAGALRQLMGVYSENLTEKLAEVLLKLGTKRAFIVHGKDGTDEITISDLTKVTEIKDGEIKSYVISPEDFGLRRAPFSEIKGGETLEENREIVRRILTGEEKGAKRDVVALNSAFALLAGDRVKSVEEGMELSVRAMEEGKPYELLCRLVKLTNEL</sequence>
<dbReference type="Gene3D" id="1.20.970.10">
    <property type="entry name" value="Transferase, Pyrimidine Nucleoside Phosphorylase, Chain C"/>
    <property type="match status" value="1"/>
</dbReference>
<reference evidence="12 13" key="1">
    <citation type="submission" date="2017-05" db="EMBL/GenBank/DDBJ databases">
        <authorList>
            <person name="Varghese N."/>
            <person name="Submissions S."/>
        </authorList>
    </citation>
    <scope>NUCLEOTIDE SEQUENCE [LARGE SCALE GENOMIC DNA]</scope>
    <source>
        <strain evidence="12 13">DSM 16304</strain>
    </source>
</reference>
<feature type="binding site" evidence="9">
    <location>
        <position position="229"/>
    </location>
    <ligand>
        <name>Mg(2+)</name>
        <dbReference type="ChEBI" id="CHEBI:18420"/>
        <label>2</label>
    </ligand>
</feature>
<keyword evidence="9" id="KW-0460">Magnesium</keyword>
<keyword evidence="4 9" id="KW-0808">Transferase</keyword>
<keyword evidence="9" id="KW-0479">Metal-binding</keyword>
<evidence type="ECO:0000256" key="2">
    <source>
        <dbReference type="ARBA" id="ARBA00022605"/>
    </source>
</evidence>
<dbReference type="HAMAP" id="MF_00211">
    <property type="entry name" value="TrpD"/>
    <property type="match status" value="1"/>
</dbReference>
<feature type="binding site" evidence="9">
    <location>
        <position position="230"/>
    </location>
    <ligand>
        <name>Mg(2+)</name>
        <dbReference type="ChEBI" id="CHEBI:18420"/>
        <label>1</label>
    </ligand>
</feature>
<dbReference type="SUPFAM" id="SSF47648">
    <property type="entry name" value="Nucleoside phosphorylase/phosphoribosyltransferase N-terminal domain"/>
    <property type="match status" value="1"/>
</dbReference>
<dbReference type="SUPFAM" id="SSF52418">
    <property type="entry name" value="Nucleoside phosphorylase/phosphoribosyltransferase catalytic domain"/>
    <property type="match status" value="1"/>
</dbReference>
<protein>
    <recommendedName>
        <fullName evidence="9">Anthranilate phosphoribosyltransferase</fullName>
        <ecNumber evidence="9">2.4.2.18</ecNumber>
    </recommendedName>
</protein>
<comment type="similarity">
    <text evidence="9">Belongs to the anthranilate phosphoribosyltransferase family.</text>
</comment>
<feature type="domain" description="Glycosyl transferase family 3 N-terminal" evidence="11">
    <location>
        <begin position="4"/>
        <end position="65"/>
    </location>
</feature>
<evidence type="ECO:0000256" key="3">
    <source>
        <dbReference type="ARBA" id="ARBA00022676"/>
    </source>
</evidence>
<keyword evidence="2 9" id="KW-0028">Amino-acid biosynthesis</keyword>
<keyword evidence="5 9" id="KW-0822">Tryptophan biosynthesis</keyword>
<comment type="caution">
    <text evidence="9">Lacks conserved residue(s) required for the propagation of feature annotation.</text>
</comment>
<dbReference type="RefSeq" id="WP_142935802.1">
    <property type="nucleotide sequence ID" value="NZ_FXTM01000016.1"/>
</dbReference>
<evidence type="ECO:0000256" key="8">
    <source>
        <dbReference type="ARBA" id="ARBA00061188"/>
    </source>
</evidence>
<dbReference type="Pfam" id="PF02885">
    <property type="entry name" value="Glycos_trans_3N"/>
    <property type="match status" value="1"/>
</dbReference>
<evidence type="ECO:0000256" key="9">
    <source>
        <dbReference type="HAMAP-Rule" id="MF_00211"/>
    </source>
</evidence>
<dbReference type="UniPathway" id="UPA00035">
    <property type="reaction ID" value="UER00041"/>
</dbReference>
<evidence type="ECO:0000256" key="7">
    <source>
        <dbReference type="ARBA" id="ARBA00052328"/>
    </source>
</evidence>
<dbReference type="Gene3D" id="3.40.1030.10">
    <property type="entry name" value="Nucleoside phosphorylase/phosphoribosyltransferase catalytic domain"/>
    <property type="match status" value="1"/>
</dbReference>
<dbReference type="Pfam" id="PF00591">
    <property type="entry name" value="Glycos_transf_3"/>
    <property type="match status" value="1"/>
</dbReference>
<gene>
    <name evidence="9" type="primary">trpD</name>
    <name evidence="12" type="ORF">SAMN06269117_11634</name>
</gene>
<feature type="binding site" evidence="9">
    <location>
        <position position="92"/>
    </location>
    <ligand>
        <name>5-phospho-alpha-D-ribose 1-diphosphate</name>
        <dbReference type="ChEBI" id="CHEBI:58017"/>
    </ligand>
</feature>
<keyword evidence="3 9" id="KW-0328">Glycosyltransferase</keyword>
<keyword evidence="6 9" id="KW-0057">Aromatic amino acid biosynthesis</keyword>
<dbReference type="NCBIfam" id="TIGR01245">
    <property type="entry name" value="trpD"/>
    <property type="match status" value="1"/>
</dbReference>
<dbReference type="Proteomes" id="UP000317315">
    <property type="component" value="Unassembled WGS sequence"/>
</dbReference>
<evidence type="ECO:0000259" key="10">
    <source>
        <dbReference type="Pfam" id="PF00591"/>
    </source>
</evidence>